<accession>A0A6P1M605</accession>
<dbReference type="EMBL" id="CP047593">
    <property type="protein sequence ID" value="QHI70239.1"/>
    <property type="molecule type" value="Genomic_DNA"/>
</dbReference>
<organism evidence="2 3">
    <name type="scientific">Tichowtungia aerotolerans</name>
    <dbReference type="NCBI Taxonomy" id="2697043"/>
    <lineage>
        <taxon>Bacteria</taxon>
        <taxon>Pseudomonadati</taxon>
        <taxon>Kiritimatiellota</taxon>
        <taxon>Tichowtungiia</taxon>
        <taxon>Tichowtungiales</taxon>
        <taxon>Tichowtungiaceae</taxon>
        <taxon>Tichowtungia</taxon>
    </lineage>
</organism>
<dbReference type="KEGG" id="taer:GT409_12570"/>
<dbReference type="Pfam" id="PF20434">
    <property type="entry name" value="BD-FAE"/>
    <property type="match status" value="1"/>
</dbReference>
<protein>
    <submittedName>
        <fullName evidence="2">Alpha/beta hydrolase fold domain-containing protein</fullName>
    </submittedName>
</protein>
<dbReference type="SUPFAM" id="SSF53474">
    <property type="entry name" value="alpha/beta-Hydrolases"/>
    <property type="match status" value="1"/>
</dbReference>
<gene>
    <name evidence="2" type="ORF">GT409_12570</name>
</gene>
<name>A0A6P1M605_9BACT</name>
<evidence type="ECO:0000313" key="2">
    <source>
        <dbReference type="EMBL" id="QHI70239.1"/>
    </source>
</evidence>
<evidence type="ECO:0000259" key="1">
    <source>
        <dbReference type="Pfam" id="PF20434"/>
    </source>
</evidence>
<evidence type="ECO:0000313" key="3">
    <source>
        <dbReference type="Proteomes" id="UP000464954"/>
    </source>
</evidence>
<dbReference type="Gene3D" id="3.40.50.1820">
    <property type="entry name" value="alpha/beta hydrolase"/>
    <property type="match status" value="1"/>
</dbReference>
<sequence>MTTHTEVYKKTPQGNLTLRVFLKGSSYCCFLLWRRLEERLCYSVDQTEWLMVSHGYVAITPQYRIGKGLGTRPRESVMDAKPCIRWVRSHAIDLGIDPNRLMVGGGSTGGLLAAACASVAKINLRILRRWTATSSVSKDGHKLPARTSMMFGCDKL</sequence>
<proteinExistence type="predicted"/>
<dbReference type="InterPro" id="IPR029058">
    <property type="entry name" value="AB_hydrolase_fold"/>
</dbReference>
<reference evidence="2 3" key="1">
    <citation type="submission" date="2020-01" db="EMBL/GenBank/DDBJ databases">
        <title>Ponticoccus aerotolerans gen. nov., sp. nov., an anaerobic bacterium and proposal of Ponticoccusceae fam. nov., Ponticoccusles ord. nov. and Ponticoccuse classis nov. in the phylum Kiritimatiellaeota.</title>
        <authorList>
            <person name="Zhou L.Y."/>
            <person name="Du Z.J."/>
        </authorList>
    </citation>
    <scope>NUCLEOTIDE SEQUENCE [LARGE SCALE GENOMIC DNA]</scope>
    <source>
        <strain evidence="2 3">S-5007</strain>
    </source>
</reference>
<dbReference type="Proteomes" id="UP000464954">
    <property type="component" value="Chromosome"/>
</dbReference>
<dbReference type="InterPro" id="IPR049492">
    <property type="entry name" value="BD-FAE-like_dom"/>
</dbReference>
<keyword evidence="3" id="KW-1185">Reference proteome</keyword>
<feature type="domain" description="BD-FAE-like" evidence="1">
    <location>
        <begin position="50"/>
        <end position="120"/>
    </location>
</feature>
<dbReference type="GO" id="GO:0016787">
    <property type="term" value="F:hydrolase activity"/>
    <property type="evidence" value="ECO:0007669"/>
    <property type="project" value="UniProtKB-KW"/>
</dbReference>
<keyword evidence="2" id="KW-0378">Hydrolase</keyword>
<dbReference type="AlphaFoldDB" id="A0A6P1M605"/>